<dbReference type="SUPFAM" id="SSF46785">
    <property type="entry name" value="Winged helix' DNA-binding domain"/>
    <property type="match status" value="1"/>
</dbReference>
<dbReference type="InterPro" id="IPR000524">
    <property type="entry name" value="Tscrpt_reg_HTH_GntR"/>
</dbReference>
<keyword evidence="1" id="KW-0805">Transcription regulation</keyword>
<dbReference type="PANTHER" id="PTHR43537:SF49">
    <property type="entry name" value="TRANSCRIPTIONAL REGULATORY PROTEIN"/>
    <property type="match status" value="1"/>
</dbReference>
<dbReference type="Pfam" id="PF00392">
    <property type="entry name" value="GntR"/>
    <property type="match status" value="1"/>
</dbReference>
<dbReference type="Gene3D" id="1.10.10.10">
    <property type="entry name" value="Winged helix-like DNA-binding domain superfamily/Winged helix DNA-binding domain"/>
    <property type="match status" value="1"/>
</dbReference>
<dbReference type="CDD" id="cd07377">
    <property type="entry name" value="WHTH_GntR"/>
    <property type="match status" value="1"/>
</dbReference>
<dbReference type="SMART" id="SM00345">
    <property type="entry name" value="HTH_GNTR"/>
    <property type="match status" value="1"/>
</dbReference>
<evidence type="ECO:0000313" key="5">
    <source>
        <dbReference type="EMBL" id="WPL18001.1"/>
    </source>
</evidence>
<feature type="domain" description="HTH gntR-type" evidence="4">
    <location>
        <begin position="12"/>
        <end position="79"/>
    </location>
</feature>
<dbReference type="EMBL" id="CP121472">
    <property type="protein sequence ID" value="WPL18001.1"/>
    <property type="molecule type" value="Genomic_DNA"/>
</dbReference>
<dbReference type="PANTHER" id="PTHR43537">
    <property type="entry name" value="TRANSCRIPTIONAL REGULATOR, GNTR FAMILY"/>
    <property type="match status" value="1"/>
</dbReference>
<evidence type="ECO:0000256" key="3">
    <source>
        <dbReference type="ARBA" id="ARBA00023163"/>
    </source>
</evidence>
<protein>
    <submittedName>
        <fullName evidence="5">HTH-type transcriptional regulator YdfH</fullName>
    </submittedName>
</protein>
<keyword evidence="2" id="KW-0238">DNA-binding</keyword>
<organism evidence="5 6">
    <name type="scientific">Thiorhodovibrio winogradskyi</name>
    <dbReference type="NCBI Taxonomy" id="77007"/>
    <lineage>
        <taxon>Bacteria</taxon>
        <taxon>Pseudomonadati</taxon>
        <taxon>Pseudomonadota</taxon>
        <taxon>Gammaproteobacteria</taxon>
        <taxon>Chromatiales</taxon>
        <taxon>Chromatiaceae</taxon>
        <taxon>Thiorhodovibrio</taxon>
    </lineage>
</organism>
<dbReference type="Pfam" id="PF07729">
    <property type="entry name" value="FCD"/>
    <property type="match status" value="1"/>
</dbReference>
<evidence type="ECO:0000259" key="4">
    <source>
        <dbReference type="PROSITE" id="PS50949"/>
    </source>
</evidence>
<dbReference type="InterPro" id="IPR008920">
    <property type="entry name" value="TF_FadR/GntR_C"/>
</dbReference>
<dbReference type="SMART" id="SM00895">
    <property type="entry name" value="FCD"/>
    <property type="match status" value="1"/>
</dbReference>
<reference evidence="5 6" key="1">
    <citation type="journal article" date="2023" name="Microorganisms">
        <title>Thiorhodovibrio frisius and Trv. litoralis spp. nov., Two Novel Members from a Clade of Fastidious Purple Sulfur Bacteria That Exhibit Unique Red-Shifted Light-Harvesting Capabilities.</title>
        <authorList>
            <person name="Methner A."/>
            <person name="Kuzyk S.B."/>
            <person name="Petersen J."/>
            <person name="Bauer S."/>
            <person name="Brinkmann H."/>
            <person name="Sichau K."/>
            <person name="Wanner G."/>
            <person name="Wolf J."/>
            <person name="Neumann-Schaal M."/>
            <person name="Henke P."/>
            <person name="Tank M."/>
            <person name="Sproer C."/>
            <person name="Bunk B."/>
            <person name="Overmann J."/>
        </authorList>
    </citation>
    <scope>NUCLEOTIDE SEQUENCE [LARGE SCALE GENOMIC DNA]</scope>
    <source>
        <strain evidence="5 6">DSM 6702</strain>
    </source>
</reference>
<dbReference type="InterPro" id="IPR011711">
    <property type="entry name" value="GntR_C"/>
</dbReference>
<name>A0ABZ0SD08_9GAMM</name>
<keyword evidence="3" id="KW-0804">Transcription</keyword>
<evidence type="ECO:0000256" key="1">
    <source>
        <dbReference type="ARBA" id="ARBA00023015"/>
    </source>
</evidence>
<dbReference type="InterPro" id="IPR036390">
    <property type="entry name" value="WH_DNA-bd_sf"/>
</dbReference>
<keyword evidence="6" id="KW-1185">Reference proteome</keyword>
<sequence length="235" mass="26474">MLAAIPKPPDSDTLADRVFAQIRRAIVEGEIAPGSKLSEPSLAERFAISRGPLREAMRRLEATHLVERRANVGARVVSLGAEQLVELYQVREILEGLAARLAAEAMTDAEIAELQGLLEAHRASVARDHWQAYFQSEGDWDFHYRIVHGSGNRRLIAILCDDLYYLARMYRCQFGMKSERATAALKEHGLIVDAIAERDGELADWLMRRHIRASRRHAEQCIASHPHHPTMRPVA</sequence>
<proteinExistence type="predicted"/>
<evidence type="ECO:0000256" key="2">
    <source>
        <dbReference type="ARBA" id="ARBA00023125"/>
    </source>
</evidence>
<dbReference type="Gene3D" id="1.20.120.530">
    <property type="entry name" value="GntR ligand-binding domain-like"/>
    <property type="match status" value="1"/>
</dbReference>
<dbReference type="SUPFAM" id="SSF48008">
    <property type="entry name" value="GntR ligand-binding domain-like"/>
    <property type="match status" value="1"/>
</dbReference>
<dbReference type="Proteomes" id="UP001432180">
    <property type="component" value="Chromosome"/>
</dbReference>
<gene>
    <name evidence="5" type="primary">ydfH</name>
    <name evidence="5" type="ORF">Thiowin_03049</name>
</gene>
<dbReference type="PROSITE" id="PS50949">
    <property type="entry name" value="HTH_GNTR"/>
    <property type="match status" value="1"/>
</dbReference>
<dbReference type="RefSeq" id="WP_328983798.1">
    <property type="nucleotide sequence ID" value="NZ_CP121472.1"/>
</dbReference>
<evidence type="ECO:0000313" key="6">
    <source>
        <dbReference type="Proteomes" id="UP001432180"/>
    </source>
</evidence>
<dbReference type="InterPro" id="IPR036388">
    <property type="entry name" value="WH-like_DNA-bd_sf"/>
</dbReference>
<accession>A0ABZ0SD08</accession>